<protein>
    <submittedName>
        <fullName evidence="2">DNA (Cytosine-5)-methyltransferase CMT2-like protein</fullName>
    </submittedName>
</protein>
<feature type="compositionally biased region" description="Basic and acidic residues" evidence="1">
    <location>
        <begin position="1"/>
        <end position="21"/>
    </location>
</feature>
<evidence type="ECO:0000313" key="3">
    <source>
        <dbReference type="Proteomes" id="UP000187203"/>
    </source>
</evidence>
<comment type="caution">
    <text evidence="2">The sequence shown here is derived from an EMBL/GenBank/DDBJ whole genome shotgun (WGS) entry which is preliminary data.</text>
</comment>
<name>A0A1R3HAI7_9ROSI</name>
<keyword evidence="3" id="KW-1185">Reference proteome</keyword>
<dbReference type="Proteomes" id="UP000187203">
    <property type="component" value="Unassembled WGS sequence"/>
</dbReference>
<dbReference type="EMBL" id="AWUE01020625">
    <property type="protein sequence ID" value="OMO67384.1"/>
    <property type="molecule type" value="Genomic_DNA"/>
</dbReference>
<accession>A0A1R3HAI7</accession>
<reference evidence="3" key="1">
    <citation type="submission" date="2013-09" db="EMBL/GenBank/DDBJ databases">
        <title>Corchorus olitorius genome sequencing.</title>
        <authorList>
            <person name="Alam M."/>
            <person name="Haque M.S."/>
            <person name="Islam M.S."/>
            <person name="Emdad E.M."/>
            <person name="Islam M.M."/>
            <person name="Ahmed B."/>
            <person name="Halim A."/>
            <person name="Hossen Q.M.M."/>
            <person name="Hossain M.Z."/>
            <person name="Ahmed R."/>
            <person name="Khan M.M."/>
            <person name="Islam R."/>
            <person name="Rashid M.M."/>
            <person name="Khan S.A."/>
            <person name="Rahman M.S."/>
            <person name="Alam M."/>
            <person name="Yahiya A.S."/>
            <person name="Khan M.S."/>
            <person name="Azam M.S."/>
            <person name="Haque T."/>
            <person name="Lashkar M.Z.H."/>
            <person name="Akhand A.I."/>
            <person name="Morshed G."/>
            <person name="Roy S."/>
            <person name="Uddin K.S."/>
            <person name="Rabeya T."/>
            <person name="Hossain A.S."/>
            <person name="Chowdhury A."/>
            <person name="Snigdha A.R."/>
            <person name="Mortoza M.S."/>
            <person name="Matin S.A."/>
            <person name="Hoque S.M.E."/>
            <person name="Islam M.K."/>
            <person name="Roy D.K."/>
            <person name="Haider R."/>
            <person name="Moosa M.M."/>
            <person name="Elias S.M."/>
            <person name="Hasan A.M."/>
            <person name="Jahan S."/>
            <person name="Shafiuddin M."/>
            <person name="Mahmood N."/>
            <person name="Shommy N.S."/>
        </authorList>
    </citation>
    <scope>NUCLEOTIDE SEQUENCE [LARGE SCALE GENOMIC DNA]</scope>
    <source>
        <strain evidence="3">cv. O-4</strain>
    </source>
</reference>
<proteinExistence type="predicted"/>
<evidence type="ECO:0000313" key="2">
    <source>
        <dbReference type="EMBL" id="OMO67384.1"/>
    </source>
</evidence>
<organism evidence="2 3">
    <name type="scientific">Corchorus olitorius</name>
    <dbReference type="NCBI Taxonomy" id="93759"/>
    <lineage>
        <taxon>Eukaryota</taxon>
        <taxon>Viridiplantae</taxon>
        <taxon>Streptophyta</taxon>
        <taxon>Embryophyta</taxon>
        <taxon>Tracheophyta</taxon>
        <taxon>Spermatophyta</taxon>
        <taxon>Magnoliopsida</taxon>
        <taxon>eudicotyledons</taxon>
        <taxon>Gunneridae</taxon>
        <taxon>Pentapetalae</taxon>
        <taxon>rosids</taxon>
        <taxon>malvids</taxon>
        <taxon>Malvales</taxon>
        <taxon>Malvaceae</taxon>
        <taxon>Grewioideae</taxon>
        <taxon>Apeibeae</taxon>
        <taxon>Corchorus</taxon>
    </lineage>
</organism>
<feature type="region of interest" description="Disordered" evidence="1">
    <location>
        <begin position="1"/>
        <end position="23"/>
    </location>
</feature>
<sequence>MDGQKSEGDLVMEDRPTRESDGIDLVGSKQSRVGLWFQKYSLGFFGSKMEPTRFTRPGPSDRPTYTHSQLPLTLPNFVSKRY</sequence>
<dbReference type="AlphaFoldDB" id="A0A1R3HAI7"/>
<gene>
    <name evidence="2" type="ORF">COLO4_30175</name>
</gene>
<evidence type="ECO:0000256" key="1">
    <source>
        <dbReference type="SAM" id="MobiDB-lite"/>
    </source>
</evidence>